<name>A0A1V9ZYT2_9STRA</name>
<dbReference type="Proteomes" id="UP000243217">
    <property type="component" value="Unassembled WGS sequence"/>
</dbReference>
<comment type="caution">
    <text evidence="1">The sequence shown here is derived from an EMBL/GenBank/DDBJ whole genome shotgun (WGS) entry which is preliminary data.</text>
</comment>
<evidence type="ECO:0000313" key="2">
    <source>
        <dbReference type="Proteomes" id="UP000243217"/>
    </source>
</evidence>
<dbReference type="AlphaFoldDB" id="A0A1V9ZYT2"/>
<sequence length="121" mass="14351">MLCIHWNIYNFFVYIDMIKDYMSNDLFWSNKSDTGTQIYLIEQLVRTPNMNLDLFDPTNAIIGNVHDAIVGFRSFDTSYTFSLFTQYCWTLIDVDLLLIHLNDKCDVMNDIEPMEQCLWKV</sequence>
<protein>
    <submittedName>
        <fullName evidence="1">Uncharacterized protein</fullName>
    </submittedName>
</protein>
<organism evidence="1 2">
    <name type="scientific">Thraustotheca clavata</name>
    <dbReference type="NCBI Taxonomy" id="74557"/>
    <lineage>
        <taxon>Eukaryota</taxon>
        <taxon>Sar</taxon>
        <taxon>Stramenopiles</taxon>
        <taxon>Oomycota</taxon>
        <taxon>Saprolegniomycetes</taxon>
        <taxon>Saprolegniales</taxon>
        <taxon>Achlyaceae</taxon>
        <taxon>Thraustotheca</taxon>
    </lineage>
</organism>
<dbReference type="EMBL" id="JNBS01000971">
    <property type="protein sequence ID" value="OQS03178.1"/>
    <property type="molecule type" value="Genomic_DNA"/>
</dbReference>
<keyword evidence="2" id="KW-1185">Reference proteome</keyword>
<accession>A0A1V9ZYT2</accession>
<reference evidence="1 2" key="1">
    <citation type="journal article" date="2014" name="Genome Biol. Evol.">
        <title>The secreted proteins of Achlya hypogyna and Thraustotheca clavata identify the ancestral oomycete secretome and reveal gene acquisitions by horizontal gene transfer.</title>
        <authorList>
            <person name="Misner I."/>
            <person name="Blouin N."/>
            <person name="Leonard G."/>
            <person name="Richards T.A."/>
            <person name="Lane C.E."/>
        </authorList>
    </citation>
    <scope>NUCLEOTIDE SEQUENCE [LARGE SCALE GENOMIC DNA]</scope>
    <source>
        <strain evidence="1 2">ATCC 34112</strain>
    </source>
</reference>
<proteinExistence type="predicted"/>
<evidence type="ECO:0000313" key="1">
    <source>
        <dbReference type="EMBL" id="OQS03178.1"/>
    </source>
</evidence>
<gene>
    <name evidence="1" type="ORF">THRCLA_21222</name>
</gene>